<protein>
    <submittedName>
        <fullName evidence="1">Uncharacterized protein</fullName>
    </submittedName>
</protein>
<reference evidence="2" key="1">
    <citation type="journal article" date="2022" name="New Phytol.">
        <title>Phylogenomic structure and speciation in an emerging model: the Sphagnum magellanicum complex (Bryophyta).</title>
        <authorList>
            <person name="Shaw A.J."/>
            <person name="Piatkowski B."/>
            <person name="Duffy A.M."/>
            <person name="Aguero B."/>
            <person name="Imwattana K."/>
            <person name="Nieto-Lugilde M."/>
            <person name="Healey A."/>
            <person name="Weston D.J."/>
            <person name="Patel M.N."/>
            <person name="Schmutz J."/>
            <person name="Grimwood J."/>
            <person name="Yavitt J.B."/>
            <person name="Hassel K."/>
            <person name="Stenoien H.K."/>
            <person name="Flatberg K.I."/>
            <person name="Bickford C.P."/>
            <person name="Hicks K.A."/>
        </authorList>
    </citation>
    <scope>NUCLEOTIDE SEQUENCE [LARGE SCALE GENOMIC DNA]</scope>
</reference>
<sequence length="549" mass="62241">MAGDDYLQLSLDAVQQLKDDTRVLQLNETQCGLFTKELLNVVTSVRAAVDRLPTEKQAFVRNERKFALQELYRWVTASAAIINSCRAEDWVKKAVELHDTIEMFVEAIFNLRWCGAVLNRVILYAAKNRTTGSDLQHSVAVNIRRFGAAACERKKEEIRNMLQEPAMQDHENLRQRLHAQREGRGGVADEKDVKLVAYLLKLKPDSSARGEKILPEIDPEEYVLGERIGGGAYGDVFKLCWLGQDAAIKFFRGDKASFEQEKETMAGLSHPHLVRALGFSEHRVGSCSLIMELMVEDLNSCIIRASSNSRDAPFQFHVALDIMLQVAEAMQFLQMRRIAHRDLKPMNIVVSPVENVKMAGYLRAKVCDFGSAKLCPSSYVHTHKVGTTVWRAPELNEVTKPQEGNHPLQVDVYSYGITSNQLFTGDDPYSSESDYSEIFQKIIYEGLRPQLPPSLPPYLASLIQTCWHSDPSRRPNFAEICAHLRHLKAVLMIGGEQLVQELKVPEHFVAEMHDDPRSNDVFIYWSSMTNFLKGAWSKFVNTRSSRQKL</sequence>
<dbReference type="EMBL" id="CM038913">
    <property type="protein sequence ID" value="KAH9557226.1"/>
    <property type="molecule type" value="Genomic_DNA"/>
</dbReference>
<accession>A0ACB8HLW9</accession>
<evidence type="ECO:0000313" key="1">
    <source>
        <dbReference type="EMBL" id="KAH9557226.1"/>
    </source>
</evidence>
<dbReference type="Proteomes" id="UP000828922">
    <property type="component" value="Linkage Group LG07"/>
</dbReference>
<evidence type="ECO:0000313" key="2">
    <source>
        <dbReference type="Proteomes" id="UP000828922"/>
    </source>
</evidence>
<proteinExistence type="predicted"/>
<keyword evidence="2" id="KW-1185">Reference proteome</keyword>
<organism evidence="1 2">
    <name type="scientific">Sphagnum magellanicum</name>
    <dbReference type="NCBI Taxonomy" id="128215"/>
    <lineage>
        <taxon>Eukaryota</taxon>
        <taxon>Viridiplantae</taxon>
        <taxon>Streptophyta</taxon>
        <taxon>Embryophyta</taxon>
        <taxon>Bryophyta</taxon>
        <taxon>Sphagnophytina</taxon>
        <taxon>Sphagnopsida</taxon>
        <taxon>Sphagnales</taxon>
        <taxon>Sphagnaceae</taxon>
        <taxon>Sphagnum</taxon>
    </lineage>
</organism>
<gene>
    <name evidence="1" type="ORF">CY35_07G073900</name>
</gene>
<name>A0ACB8HLW9_9BRYO</name>
<comment type="caution">
    <text evidence="1">The sequence shown here is derived from an EMBL/GenBank/DDBJ whole genome shotgun (WGS) entry which is preliminary data.</text>
</comment>